<dbReference type="GO" id="GO:0003677">
    <property type="term" value="F:DNA binding"/>
    <property type="evidence" value="ECO:0007669"/>
    <property type="project" value="UniProtKB-KW"/>
</dbReference>
<evidence type="ECO:0000313" key="1">
    <source>
        <dbReference type="EMBL" id="MVF49289.1"/>
    </source>
</evidence>
<dbReference type="Proteomes" id="UP000440965">
    <property type="component" value="Unassembled WGS sequence"/>
</dbReference>
<evidence type="ECO:0000313" key="2">
    <source>
        <dbReference type="Proteomes" id="UP000440965"/>
    </source>
</evidence>
<comment type="caution">
    <text evidence="1">The sequence shown here is derived from an EMBL/GenBank/DDBJ whole genome shotgun (WGS) entry which is preliminary data.</text>
</comment>
<name>A0A7X3F0Y1_9PSED</name>
<proteinExistence type="predicted"/>
<protein>
    <submittedName>
        <fullName evidence="1">DNA-binding protein</fullName>
    </submittedName>
</protein>
<reference evidence="1 2" key="1">
    <citation type="submission" date="2019-10" db="EMBL/GenBank/DDBJ databases">
        <title>XDR Pseudomonas monteilii producing IMP-16 from LCR.</title>
        <authorList>
            <person name="Ballaben A."/>
            <person name="Doi Y."/>
        </authorList>
    </citation>
    <scope>NUCLEOTIDE SEQUENCE [LARGE SCALE GENOMIC DNA]</scope>
    <source>
        <strain evidence="1 2">597/14</strain>
    </source>
</reference>
<dbReference type="EMBL" id="WEIK01000005">
    <property type="protein sequence ID" value="MVF49289.1"/>
    <property type="molecule type" value="Genomic_DNA"/>
</dbReference>
<dbReference type="AlphaFoldDB" id="A0A7X3F0Y1"/>
<organism evidence="1 2">
    <name type="scientific">Pseudomonas monteilii</name>
    <dbReference type="NCBI Taxonomy" id="76759"/>
    <lineage>
        <taxon>Bacteria</taxon>
        <taxon>Pseudomonadati</taxon>
        <taxon>Pseudomonadota</taxon>
        <taxon>Gammaproteobacteria</taxon>
        <taxon>Pseudomonadales</taxon>
        <taxon>Pseudomonadaceae</taxon>
        <taxon>Pseudomonas</taxon>
    </lineage>
</organism>
<accession>A0A7X3F0Y1</accession>
<gene>
    <name evidence="1" type="ORF">F9Z43_08125</name>
</gene>
<sequence length="64" mass="7107">MDVIPLLGGLVPEFAAAALVGYAHSYLRRLAAAGQSPLPFMRRGNRRFYKVADIQRYLDKTVQG</sequence>
<keyword evidence="1" id="KW-0238">DNA-binding</keyword>